<organism evidence="1 2">
    <name type="scientific">Lucilia cuprina</name>
    <name type="common">Green bottle fly</name>
    <name type="synonym">Australian sheep blowfly</name>
    <dbReference type="NCBI Taxonomy" id="7375"/>
    <lineage>
        <taxon>Eukaryota</taxon>
        <taxon>Metazoa</taxon>
        <taxon>Ecdysozoa</taxon>
        <taxon>Arthropoda</taxon>
        <taxon>Hexapoda</taxon>
        <taxon>Insecta</taxon>
        <taxon>Pterygota</taxon>
        <taxon>Neoptera</taxon>
        <taxon>Endopterygota</taxon>
        <taxon>Diptera</taxon>
        <taxon>Brachycera</taxon>
        <taxon>Muscomorpha</taxon>
        <taxon>Oestroidea</taxon>
        <taxon>Calliphoridae</taxon>
        <taxon>Luciliinae</taxon>
        <taxon>Lucilia</taxon>
    </lineage>
</organism>
<dbReference type="AlphaFoldDB" id="A0A0L0CKU2"/>
<name>A0A0L0CKU2_LUCCU</name>
<evidence type="ECO:0000313" key="2">
    <source>
        <dbReference type="Proteomes" id="UP000037069"/>
    </source>
</evidence>
<gene>
    <name evidence="1" type="ORF">FF38_08114</name>
</gene>
<dbReference type="Proteomes" id="UP000037069">
    <property type="component" value="Unassembled WGS sequence"/>
</dbReference>
<proteinExistence type="predicted"/>
<reference evidence="1 2" key="1">
    <citation type="journal article" date="2015" name="Nat. Commun.">
        <title>Lucilia cuprina genome unlocks parasitic fly biology to underpin future interventions.</title>
        <authorList>
            <person name="Anstead C.A."/>
            <person name="Korhonen P.K."/>
            <person name="Young N.D."/>
            <person name="Hall R.S."/>
            <person name="Jex A.R."/>
            <person name="Murali S.C."/>
            <person name="Hughes D.S."/>
            <person name="Lee S.F."/>
            <person name="Perry T."/>
            <person name="Stroehlein A.J."/>
            <person name="Ansell B.R."/>
            <person name="Breugelmans B."/>
            <person name="Hofmann A."/>
            <person name="Qu J."/>
            <person name="Dugan S."/>
            <person name="Lee S.L."/>
            <person name="Chao H."/>
            <person name="Dinh H."/>
            <person name="Han Y."/>
            <person name="Doddapaneni H.V."/>
            <person name="Worley K.C."/>
            <person name="Muzny D.M."/>
            <person name="Ioannidis P."/>
            <person name="Waterhouse R.M."/>
            <person name="Zdobnov E.M."/>
            <person name="James P.J."/>
            <person name="Bagnall N.H."/>
            <person name="Kotze A.C."/>
            <person name="Gibbs R.A."/>
            <person name="Richards S."/>
            <person name="Batterham P."/>
            <person name="Gasser R.B."/>
        </authorList>
    </citation>
    <scope>NUCLEOTIDE SEQUENCE [LARGE SCALE GENOMIC DNA]</scope>
    <source>
        <strain evidence="1 2">LS</strain>
        <tissue evidence="1">Full body</tissue>
    </source>
</reference>
<dbReference type="EMBL" id="JRES01000262">
    <property type="protein sequence ID" value="KNC32875.1"/>
    <property type="molecule type" value="Genomic_DNA"/>
</dbReference>
<protein>
    <submittedName>
        <fullName evidence="1">Uncharacterized protein</fullName>
    </submittedName>
</protein>
<accession>A0A0L0CKU2</accession>
<comment type="caution">
    <text evidence="1">The sequence shown here is derived from an EMBL/GenBank/DDBJ whole genome shotgun (WGS) entry which is preliminary data.</text>
</comment>
<evidence type="ECO:0000313" key="1">
    <source>
        <dbReference type="EMBL" id="KNC32875.1"/>
    </source>
</evidence>
<keyword evidence="2" id="KW-1185">Reference proteome</keyword>
<sequence>MPALVRGSMDRHAHTSQSQENKCMIISYHRHHQQHHYHHEHCHYRCQSHTYIYTFNIVGNDRLLFRVEKVFSGSGSLALMLAGKPTNFSLSCHNQSAISCSAALAVSLRGVAITPALLTKISSLCSSARKRSANCLTEDKEAKSKVRLKTLGFCVRSMISKRAASQRAASLQAIYKRAPLLANSKAVSLPIPVLQPVTITTLPSIRLGLR</sequence>